<dbReference type="PANTHER" id="PTHR48414:SF1">
    <property type="entry name" value="POP5 HOMOLOG, RIBONUCLEASE P_MRP SUBUNIT"/>
    <property type="match status" value="1"/>
</dbReference>
<reference evidence="3 4" key="1">
    <citation type="journal article" date="2017" name="Gigascience">
        <title>Draft genome of the honey bee ectoparasitic mite, Tropilaelaps mercedesae, is shaped by the parasitic life history.</title>
        <authorList>
            <person name="Dong X."/>
            <person name="Armstrong S.D."/>
            <person name="Xia D."/>
            <person name="Makepeace B.L."/>
            <person name="Darby A.C."/>
            <person name="Kadowaki T."/>
        </authorList>
    </citation>
    <scope>NUCLEOTIDE SEQUENCE [LARGE SCALE GENOMIC DNA]</scope>
    <source>
        <strain evidence="3">Wuxi-XJTLU</strain>
    </source>
</reference>
<proteinExistence type="inferred from homology"/>
<dbReference type="SUPFAM" id="SSF160350">
    <property type="entry name" value="Rnp2-like"/>
    <property type="match status" value="1"/>
</dbReference>
<evidence type="ECO:0000256" key="1">
    <source>
        <dbReference type="ARBA" id="ARBA00010800"/>
    </source>
</evidence>
<evidence type="ECO:0000313" key="3">
    <source>
        <dbReference type="EMBL" id="OQR67383.1"/>
    </source>
</evidence>
<evidence type="ECO:0000313" key="4">
    <source>
        <dbReference type="Proteomes" id="UP000192247"/>
    </source>
</evidence>
<dbReference type="GO" id="GO:0030677">
    <property type="term" value="C:ribonuclease P complex"/>
    <property type="evidence" value="ECO:0007669"/>
    <property type="project" value="InterPro"/>
</dbReference>
<comment type="caution">
    <text evidence="3">The sequence shown here is derived from an EMBL/GenBank/DDBJ whole genome shotgun (WGS) entry which is preliminary data.</text>
</comment>
<dbReference type="EMBL" id="MNPL01028973">
    <property type="protein sequence ID" value="OQR67383.1"/>
    <property type="molecule type" value="Genomic_DNA"/>
</dbReference>
<dbReference type="Pfam" id="PF01900">
    <property type="entry name" value="RNase_P_Rpp14"/>
    <property type="match status" value="1"/>
</dbReference>
<dbReference type="InParanoid" id="A0A1V9X1V8"/>
<dbReference type="OrthoDB" id="277888at2759"/>
<dbReference type="GO" id="GO:0001682">
    <property type="term" value="P:tRNA 5'-leader removal"/>
    <property type="evidence" value="ECO:0007669"/>
    <property type="project" value="InterPro"/>
</dbReference>
<protein>
    <submittedName>
        <fullName evidence="3">Ribonuclease P/MRP protein subunit POP5-like</fullName>
    </submittedName>
</protein>
<dbReference type="AlphaFoldDB" id="A0A1V9X1V8"/>
<dbReference type="Gene3D" id="3.30.70.3250">
    <property type="entry name" value="Ribonuclease P, Pop5 subunit"/>
    <property type="match status" value="1"/>
</dbReference>
<gene>
    <name evidence="3" type="ORF">BIW11_13562</name>
</gene>
<organism evidence="3 4">
    <name type="scientific">Tropilaelaps mercedesae</name>
    <dbReference type="NCBI Taxonomy" id="418985"/>
    <lineage>
        <taxon>Eukaryota</taxon>
        <taxon>Metazoa</taxon>
        <taxon>Ecdysozoa</taxon>
        <taxon>Arthropoda</taxon>
        <taxon>Chelicerata</taxon>
        <taxon>Arachnida</taxon>
        <taxon>Acari</taxon>
        <taxon>Parasitiformes</taxon>
        <taxon>Mesostigmata</taxon>
        <taxon>Gamasina</taxon>
        <taxon>Dermanyssoidea</taxon>
        <taxon>Laelapidae</taxon>
        <taxon>Tropilaelaps</taxon>
    </lineage>
</organism>
<dbReference type="Proteomes" id="UP000192247">
    <property type="component" value="Unassembled WGS sequence"/>
</dbReference>
<keyword evidence="4" id="KW-1185">Reference proteome</keyword>
<dbReference type="PANTHER" id="PTHR48414">
    <property type="entry name" value="POP5 HOMOLOG, RIBONUCLEASE P_MRP SUBUNIT"/>
    <property type="match status" value="1"/>
</dbReference>
<evidence type="ECO:0000256" key="2">
    <source>
        <dbReference type="ARBA" id="ARBA00022694"/>
    </source>
</evidence>
<sequence>MVRLRQRYMLCELTHKSENKFLSCTVSKTEVEQAVRTQLTKLYGIYGAALCREATVKYFHAPTGMIIFRFAPKGQRVFGGTVARTTIGEYHLTIKQVAATCRTVNKKLIQLFRNDIAQAHIIFPKFEDSYSKIKESEAGEQLEQLTSGEGGVTY</sequence>
<name>A0A1V9X1V8_9ACAR</name>
<accession>A0A1V9X1V8</accession>
<dbReference type="InterPro" id="IPR002759">
    <property type="entry name" value="Pop5/Rpp14/Rnp2-like"/>
</dbReference>
<comment type="similarity">
    <text evidence="1">Belongs to the eukaryotic/archaeal RNase P protein component 2 family.</text>
</comment>
<keyword evidence="2" id="KW-0819">tRNA processing</keyword>
<dbReference type="InterPro" id="IPR038085">
    <property type="entry name" value="Rnp2-like_sf"/>
</dbReference>
<dbReference type="STRING" id="418985.A0A1V9X1V8"/>